<gene>
    <name evidence="2" type="ORF">METZ01_LOCUS69173</name>
</gene>
<dbReference type="GO" id="GO:0015035">
    <property type="term" value="F:protein-disulfide reductase activity"/>
    <property type="evidence" value="ECO:0007669"/>
    <property type="project" value="InterPro"/>
</dbReference>
<feature type="transmembrane region" description="Helical" evidence="1">
    <location>
        <begin position="209"/>
        <end position="230"/>
    </location>
</feature>
<dbReference type="EMBL" id="UINC01004713">
    <property type="protein sequence ID" value="SVA16319.1"/>
    <property type="molecule type" value="Genomic_DNA"/>
</dbReference>
<evidence type="ECO:0000313" key="2">
    <source>
        <dbReference type="EMBL" id="SVA16319.1"/>
    </source>
</evidence>
<name>A0A381TKF3_9ZZZZ</name>
<evidence type="ECO:0000256" key="1">
    <source>
        <dbReference type="SAM" id="Phobius"/>
    </source>
</evidence>
<feature type="transmembrane region" description="Helical" evidence="1">
    <location>
        <begin position="142"/>
        <end position="160"/>
    </location>
</feature>
<evidence type="ECO:0008006" key="3">
    <source>
        <dbReference type="Google" id="ProtNLM"/>
    </source>
</evidence>
<proteinExistence type="predicted"/>
<protein>
    <recommendedName>
        <fullName evidence="3">DUF393 domain-containing protein</fullName>
    </recommendedName>
</protein>
<keyword evidence="1" id="KW-0472">Membrane</keyword>
<dbReference type="Pfam" id="PF04134">
    <property type="entry name" value="DCC1-like"/>
    <property type="match status" value="1"/>
</dbReference>
<sequence>MTGYNKKQFRPKHPVMVWDGECQFCKLCADRFNSLANDDIEFIPFQDLPNKFPNAPDLDYKKSVVFFINNQTYTGAAAVFSFYNTIGKKWPMRLYDRFKIFSKISEMFYRFIANKRRLFRLIVNAFWGSNFLPDTYKISGWIYGRLLGLVGLIAFFSFWIQSDLLIGSSGIVPFESDLKQVEGFITTTNTDISKWFARPTILWFSQTDLWLDMVLCAGTIACILLLIGFVPHISIAISWV</sequence>
<dbReference type="InterPro" id="IPR007263">
    <property type="entry name" value="DCC1-like"/>
</dbReference>
<keyword evidence="1" id="KW-0812">Transmembrane</keyword>
<reference evidence="2" key="1">
    <citation type="submission" date="2018-05" db="EMBL/GenBank/DDBJ databases">
        <authorList>
            <person name="Lanie J.A."/>
            <person name="Ng W.-L."/>
            <person name="Kazmierczak K.M."/>
            <person name="Andrzejewski T.M."/>
            <person name="Davidsen T.M."/>
            <person name="Wayne K.J."/>
            <person name="Tettelin H."/>
            <person name="Glass J.I."/>
            <person name="Rusch D."/>
            <person name="Podicherti R."/>
            <person name="Tsui H.-C.T."/>
            <person name="Winkler M.E."/>
        </authorList>
    </citation>
    <scope>NUCLEOTIDE SEQUENCE</scope>
</reference>
<keyword evidence="1" id="KW-1133">Transmembrane helix</keyword>
<organism evidence="2">
    <name type="scientific">marine metagenome</name>
    <dbReference type="NCBI Taxonomy" id="408172"/>
    <lineage>
        <taxon>unclassified sequences</taxon>
        <taxon>metagenomes</taxon>
        <taxon>ecological metagenomes</taxon>
    </lineage>
</organism>
<accession>A0A381TKF3</accession>
<dbReference type="AlphaFoldDB" id="A0A381TKF3"/>
<feature type="non-terminal residue" evidence="2">
    <location>
        <position position="240"/>
    </location>
</feature>